<protein>
    <submittedName>
        <fullName evidence="2">Uncharacterized protein</fullName>
    </submittedName>
</protein>
<accession>A0A317XX17</accession>
<organism evidence="2 3">
    <name type="scientific">Testicularia cyperi</name>
    <dbReference type="NCBI Taxonomy" id="1882483"/>
    <lineage>
        <taxon>Eukaryota</taxon>
        <taxon>Fungi</taxon>
        <taxon>Dikarya</taxon>
        <taxon>Basidiomycota</taxon>
        <taxon>Ustilaginomycotina</taxon>
        <taxon>Ustilaginomycetes</taxon>
        <taxon>Ustilaginales</taxon>
        <taxon>Anthracoideaceae</taxon>
        <taxon>Testicularia</taxon>
    </lineage>
</organism>
<dbReference type="Proteomes" id="UP000246740">
    <property type="component" value="Unassembled WGS sequence"/>
</dbReference>
<evidence type="ECO:0000313" key="2">
    <source>
        <dbReference type="EMBL" id="PWZ02652.1"/>
    </source>
</evidence>
<evidence type="ECO:0000313" key="3">
    <source>
        <dbReference type="Proteomes" id="UP000246740"/>
    </source>
</evidence>
<dbReference type="InParanoid" id="A0A317XX17"/>
<dbReference type="EMBL" id="KZ819188">
    <property type="protein sequence ID" value="PWZ02652.1"/>
    <property type="molecule type" value="Genomic_DNA"/>
</dbReference>
<feature type="compositionally biased region" description="Basic and acidic residues" evidence="1">
    <location>
        <begin position="1"/>
        <end position="10"/>
    </location>
</feature>
<proteinExistence type="predicted"/>
<name>A0A317XX17_9BASI</name>
<feature type="region of interest" description="Disordered" evidence="1">
    <location>
        <begin position="1"/>
        <end position="32"/>
    </location>
</feature>
<reference evidence="2 3" key="1">
    <citation type="journal article" date="2018" name="Mol. Biol. Evol.">
        <title>Broad Genomic Sampling Reveals a Smut Pathogenic Ancestry of the Fungal Clade Ustilaginomycotina.</title>
        <authorList>
            <person name="Kijpornyongpan T."/>
            <person name="Mondo S.J."/>
            <person name="Barry K."/>
            <person name="Sandor L."/>
            <person name="Lee J."/>
            <person name="Lipzen A."/>
            <person name="Pangilinan J."/>
            <person name="LaButti K."/>
            <person name="Hainaut M."/>
            <person name="Henrissat B."/>
            <person name="Grigoriev I.V."/>
            <person name="Spatafora J.W."/>
            <person name="Aime M.C."/>
        </authorList>
    </citation>
    <scope>NUCLEOTIDE SEQUENCE [LARGE SCALE GENOMIC DNA]</scope>
    <source>
        <strain evidence="2 3">MCA 3645</strain>
    </source>
</reference>
<keyword evidence="3" id="KW-1185">Reference proteome</keyword>
<evidence type="ECO:0000256" key="1">
    <source>
        <dbReference type="SAM" id="MobiDB-lite"/>
    </source>
</evidence>
<dbReference type="AlphaFoldDB" id="A0A317XX17"/>
<sequence>MRFDDSESRKQSYKMFSGGNVNSQKRPARHREDPTVSILTTPRLIVAIALCRLIVAIALCKKHTEHLARLVQGEPQLFAPSACLVVKRRIQYNMPVTKRWKENLSIVSNVWQRRHFYLWEIPVLDSTTQFYQNIDALSMETSKVSLYRQMVLYRLLAGRKPEYVVVYWVA</sequence>
<gene>
    <name evidence="2" type="ORF">BCV70DRAFT_3897</name>
</gene>